<feature type="transmembrane region" description="Helical" evidence="1">
    <location>
        <begin position="65"/>
        <end position="90"/>
    </location>
</feature>
<feature type="transmembrane region" description="Helical" evidence="1">
    <location>
        <begin position="39"/>
        <end position="59"/>
    </location>
</feature>
<evidence type="ECO:0000313" key="2">
    <source>
        <dbReference type="EMBL" id="MCP2312727.1"/>
    </source>
</evidence>
<comment type="caution">
    <text evidence="2">The sequence shown here is derived from an EMBL/GenBank/DDBJ whole genome shotgun (WGS) entry which is preliminary data.</text>
</comment>
<keyword evidence="1" id="KW-0472">Membrane</keyword>
<dbReference type="Proteomes" id="UP001206483">
    <property type="component" value="Unassembled WGS sequence"/>
</dbReference>
<accession>A0ABT1J5K9</accession>
<keyword evidence="1" id="KW-0812">Transmembrane</keyword>
<proteinExistence type="predicted"/>
<name>A0ABT1J5K9_9ACTN</name>
<evidence type="ECO:0000313" key="3">
    <source>
        <dbReference type="Proteomes" id="UP001206483"/>
    </source>
</evidence>
<gene>
    <name evidence="2" type="ORF">FHR36_005908</name>
</gene>
<dbReference type="RefSeq" id="WP_253802082.1">
    <property type="nucleotide sequence ID" value="NZ_BAAAUB010000105.1"/>
</dbReference>
<dbReference type="EMBL" id="JAMZDX010000006">
    <property type="protein sequence ID" value="MCP2312727.1"/>
    <property type="molecule type" value="Genomic_DNA"/>
</dbReference>
<sequence>MDEAAGQATGERQLDHVEQVVADELADRKRRRDWDRRRAFGLQMATVTLSAMITVLLGLRADGPVASWLADVALALGALVTVLAAWGAFFSHRTLWIQRSDTVHRLTVLQRTIAYHRARLGGVAPDPAEVDGLYAEFEEIVQLDHDAWIRVRQSDV</sequence>
<reference evidence="2 3" key="1">
    <citation type="submission" date="2022-06" db="EMBL/GenBank/DDBJ databases">
        <title>Sequencing the genomes of 1000 actinobacteria strains.</title>
        <authorList>
            <person name="Klenk H.-P."/>
        </authorList>
    </citation>
    <scope>NUCLEOTIDE SEQUENCE [LARGE SCALE GENOMIC DNA]</scope>
    <source>
        <strain evidence="2 3">DSM 41656</strain>
    </source>
</reference>
<evidence type="ECO:0000256" key="1">
    <source>
        <dbReference type="SAM" id="Phobius"/>
    </source>
</evidence>
<dbReference type="NCBIfam" id="NF033634">
    <property type="entry name" value="SLATT_1"/>
    <property type="match status" value="1"/>
</dbReference>
<evidence type="ECO:0008006" key="4">
    <source>
        <dbReference type="Google" id="ProtNLM"/>
    </source>
</evidence>
<protein>
    <recommendedName>
        <fullName evidence="4">DUF4231 domain-containing protein</fullName>
    </recommendedName>
</protein>
<keyword evidence="3" id="KW-1185">Reference proteome</keyword>
<keyword evidence="1" id="KW-1133">Transmembrane helix</keyword>
<organism evidence="2 3">
    <name type="scientific">Kitasatospora paracochleata</name>
    <dbReference type="NCBI Taxonomy" id="58354"/>
    <lineage>
        <taxon>Bacteria</taxon>
        <taxon>Bacillati</taxon>
        <taxon>Actinomycetota</taxon>
        <taxon>Actinomycetes</taxon>
        <taxon>Kitasatosporales</taxon>
        <taxon>Streptomycetaceae</taxon>
        <taxon>Kitasatospora</taxon>
    </lineage>
</organism>